<dbReference type="InterPro" id="IPR009081">
    <property type="entry name" value="PP-bd_ACP"/>
</dbReference>
<dbReference type="AlphaFoldDB" id="A0A1M5ZAM9"/>
<keyword evidence="3" id="KW-1185">Reference proteome</keyword>
<dbReference type="SUPFAM" id="SSF47336">
    <property type="entry name" value="ACP-like"/>
    <property type="match status" value="1"/>
</dbReference>
<dbReference type="Proteomes" id="UP000184389">
    <property type="component" value="Unassembled WGS sequence"/>
</dbReference>
<organism evidence="2 3">
    <name type="scientific">Sporanaerobacter acetigenes DSM 13106</name>
    <dbReference type="NCBI Taxonomy" id="1123281"/>
    <lineage>
        <taxon>Bacteria</taxon>
        <taxon>Bacillati</taxon>
        <taxon>Bacillota</taxon>
        <taxon>Tissierellia</taxon>
        <taxon>Tissierellales</taxon>
        <taxon>Sporanaerobacteraceae</taxon>
        <taxon>Sporanaerobacter</taxon>
    </lineage>
</organism>
<dbReference type="STRING" id="1123281.SAMN02745180_02912"/>
<reference evidence="2 3" key="1">
    <citation type="submission" date="2016-11" db="EMBL/GenBank/DDBJ databases">
        <authorList>
            <person name="Jaros S."/>
            <person name="Januszkiewicz K."/>
            <person name="Wedrychowicz H."/>
        </authorList>
    </citation>
    <scope>NUCLEOTIDE SEQUENCE [LARGE SCALE GENOMIC DNA]</scope>
    <source>
        <strain evidence="2 3">DSM 13106</strain>
    </source>
</reference>
<feature type="domain" description="Carrier" evidence="1">
    <location>
        <begin position="1"/>
        <end position="75"/>
    </location>
</feature>
<dbReference type="EMBL" id="FQXR01000028">
    <property type="protein sequence ID" value="SHI21291.1"/>
    <property type="molecule type" value="Genomic_DNA"/>
</dbReference>
<name>A0A1M5ZAM9_9FIRM</name>
<dbReference type="Gene3D" id="1.10.1200.10">
    <property type="entry name" value="ACP-like"/>
    <property type="match status" value="1"/>
</dbReference>
<evidence type="ECO:0000313" key="3">
    <source>
        <dbReference type="Proteomes" id="UP000184389"/>
    </source>
</evidence>
<evidence type="ECO:0000259" key="1">
    <source>
        <dbReference type="PROSITE" id="PS50075"/>
    </source>
</evidence>
<proteinExistence type="predicted"/>
<accession>A0A1M5ZAM9</accession>
<dbReference type="Pfam" id="PF00550">
    <property type="entry name" value="PP-binding"/>
    <property type="match status" value="1"/>
</dbReference>
<dbReference type="PROSITE" id="PS50075">
    <property type="entry name" value="CARRIER"/>
    <property type="match status" value="1"/>
</dbReference>
<dbReference type="RefSeq" id="WP_072745496.1">
    <property type="nucleotide sequence ID" value="NZ_FQXR01000028.1"/>
</dbReference>
<dbReference type="InterPro" id="IPR036736">
    <property type="entry name" value="ACP-like_sf"/>
</dbReference>
<gene>
    <name evidence="2" type="ORF">SAMN02745180_02912</name>
</gene>
<protein>
    <submittedName>
        <fullName evidence="2">Phosphopantetheine attachment site</fullName>
    </submittedName>
</protein>
<evidence type="ECO:0000313" key="2">
    <source>
        <dbReference type="EMBL" id="SHI21291.1"/>
    </source>
</evidence>
<sequence>MDYINKIDKVLKNTCSLNIPITIDTKLQEDLYLDSFSIIIMFIEIENEFNIDIDFRDIDNVKTIEDVIAVVKKCKSQSQ</sequence>